<dbReference type="EMBL" id="AVOT02078335">
    <property type="protein sequence ID" value="MBW0565973.1"/>
    <property type="molecule type" value="Genomic_DNA"/>
</dbReference>
<gene>
    <name evidence="2" type="ORF">O181_105688</name>
</gene>
<dbReference type="Proteomes" id="UP000765509">
    <property type="component" value="Unassembled WGS sequence"/>
</dbReference>
<keyword evidence="3" id="KW-1185">Reference proteome</keyword>
<dbReference type="AlphaFoldDB" id="A0A9Q3JMJ2"/>
<evidence type="ECO:0000313" key="3">
    <source>
        <dbReference type="Proteomes" id="UP000765509"/>
    </source>
</evidence>
<protein>
    <submittedName>
        <fullName evidence="2">Uncharacterized protein</fullName>
    </submittedName>
</protein>
<evidence type="ECO:0000256" key="1">
    <source>
        <dbReference type="SAM" id="MobiDB-lite"/>
    </source>
</evidence>
<reference evidence="2" key="1">
    <citation type="submission" date="2021-03" db="EMBL/GenBank/DDBJ databases">
        <title>Draft genome sequence of rust myrtle Austropuccinia psidii MF-1, a brazilian biotype.</title>
        <authorList>
            <person name="Quecine M.C."/>
            <person name="Pachon D.M.R."/>
            <person name="Bonatelli M.L."/>
            <person name="Correr F.H."/>
            <person name="Franceschini L.M."/>
            <person name="Leite T.F."/>
            <person name="Margarido G.R.A."/>
            <person name="Almeida C.A."/>
            <person name="Ferrarezi J.A."/>
            <person name="Labate C.A."/>
        </authorList>
    </citation>
    <scope>NUCLEOTIDE SEQUENCE</scope>
    <source>
        <strain evidence="2">MF-1</strain>
    </source>
</reference>
<evidence type="ECO:0000313" key="2">
    <source>
        <dbReference type="EMBL" id="MBW0565973.1"/>
    </source>
</evidence>
<sequence>MPEPQSTESGGAEGEDSVSSEVGHNPIMAPPQSPQKMRILDLRGLNHYQDLLLNVGQVDLCPLNGPRACGERLVPWTPWNPSNFGPRGPPTAPTAHSWQTLGHQDHEKTPKGHKWP</sequence>
<feature type="region of interest" description="Disordered" evidence="1">
    <location>
        <begin position="1"/>
        <end position="35"/>
    </location>
</feature>
<feature type="region of interest" description="Disordered" evidence="1">
    <location>
        <begin position="80"/>
        <end position="116"/>
    </location>
</feature>
<name>A0A9Q3JMJ2_9BASI</name>
<organism evidence="2 3">
    <name type="scientific">Austropuccinia psidii MF-1</name>
    <dbReference type="NCBI Taxonomy" id="1389203"/>
    <lineage>
        <taxon>Eukaryota</taxon>
        <taxon>Fungi</taxon>
        <taxon>Dikarya</taxon>
        <taxon>Basidiomycota</taxon>
        <taxon>Pucciniomycotina</taxon>
        <taxon>Pucciniomycetes</taxon>
        <taxon>Pucciniales</taxon>
        <taxon>Sphaerophragmiaceae</taxon>
        <taxon>Austropuccinia</taxon>
    </lineage>
</organism>
<accession>A0A9Q3JMJ2</accession>
<comment type="caution">
    <text evidence="2">The sequence shown here is derived from an EMBL/GenBank/DDBJ whole genome shotgun (WGS) entry which is preliminary data.</text>
</comment>
<proteinExistence type="predicted"/>